<reference evidence="1 2" key="1">
    <citation type="journal article" date="2024" name="BMC Biol.">
        <title>Comparative genomics of Ascetosporea gives new insight into the evolutionary basis for animal parasitism in Rhizaria.</title>
        <authorList>
            <person name="Hiltunen Thoren M."/>
            <person name="Onut-Brannstrom I."/>
            <person name="Alfjorden A."/>
            <person name="Peckova H."/>
            <person name="Swords F."/>
            <person name="Hooper C."/>
            <person name="Holzer A.S."/>
            <person name="Bass D."/>
            <person name="Burki F."/>
        </authorList>
    </citation>
    <scope>NUCLEOTIDE SEQUENCE [LARGE SCALE GENOMIC DNA]</scope>
    <source>
        <strain evidence="1">20-A016</strain>
    </source>
</reference>
<comment type="caution">
    <text evidence="1">The sequence shown here is derived from an EMBL/GenBank/DDBJ whole genome shotgun (WGS) entry which is preliminary data.</text>
</comment>
<proteinExistence type="predicted"/>
<organism evidence="1 2">
    <name type="scientific">Bonamia ostreae</name>
    <dbReference type="NCBI Taxonomy" id="126728"/>
    <lineage>
        <taxon>Eukaryota</taxon>
        <taxon>Sar</taxon>
        <taxon>Rhizaria</taxon>
        <taxon>Endomyxa</taxon>
        <taxon>Ascetosporea</taxon>
        <taxon>Haplosporida</taxon>
        <taxon>Bonamia</taxon>
    </lineage>
</organism>
<gene>
    <name evidence="1" type="ORF">MHBO_001722</name>
</gene>
<protein>
    <submittedName>
        <fullName evidence="1">Uncharacterized protein</fullName>
    </submittedName>
</protein>
<dbReference type="Proteomes" id="UP001439008">
    <property type="component" value="Unassembled WGS sequence"/>
</dbReference>
<sequence>MIKTNKDFRKNILKAIFQNFLEICEDQKGLNFLEKIGILLTNTELINLHKEIGHYLEILMQSKDIEYAIKKITNGSGTFIRNLFKVK</sequence>
<dbReference type="EMBL" id="JBDODL010000469">
    <property type="protein sequence ID" value="MES1919989.1"/>
    <property type="molecule type" value="Genomic_DNA"/>
</dbReference>
<name>A0ABV2AKH7_9EUKA</name>
<accession>A0ABV2AKH7</accession>
<evidence type="ECO:0000313" key="1">
    <source>
        <dbReference type="EMBL" id="MES1919989.1"/>
    </source>
</evidence>
<evidence type="ECO:0000313" key="2">
    <source>
        <dbReference type="Proteomes" id="UP001439008"/>
    </source>
</evidence>
<keyword evidence="2" id="KW-1185">Reference proteome</keyword>